<evidence type="ECO:0000313" key="2">
    <source>
        <dbReference type="EMBL" id="GMM32861.1"/>
    </source>
</evidence>
<gene>
    <name evidence="2" type="ORF">DASC09_001860</name>
</gene>
<keyword evidence="1" id="KW-1133">Transmembrane helix</keyword>
<keyword evidence="1" id="KW-0812">Transmembrane</keyword>
<sequence>MFTMPVQAASRKMMVSTTARRALSTSSTSASGIPPHIKYTLVVCIGGAFVAAGAMTKWYYQSSPMKKIFRDPQHNLHHH</sequence>
<evidence type="ECO:0000313" key="3">
    <source>
        <dbReference type="Proteomes" id="UP001360560"/>
    </source>
</evidence>
<keyword evidence="3" id="KW-1185">Reference proteome</keyword>
<dbReference type="GeneID" id="90070840"/>
<proteinExistence type="predicted"/>
<reference evidence="2 3" key="1">
    <citation type="journal article" date="2023" name="Elife">
        <title>Identification of key yeast species and microbe-microbe interactions impacting larval growth of Drosophila in the wild.</title>
        <authorList>
            <person name="Mure A."/>
            <person name="Sugiura Y."/>
            <person name="Maeda R."/>
            <person name="Honda K."/>
            <person name="Sakurai N."/>
            <person name="Takahashi Y."/>
            <person name="Watada M."/>
            <person name="Katoh T."/>
            <person name="Gotoh A."/>
            <person name="Gotoh Y."/>
            <person name="Taniguchi I."/>
            <person name="Nakamura K."/>
            <person name="Hayashi T."/>
            <person name="Katayama T."/>
            <person name="Uemura T."/>
            <person name="Hattori Y."/>
        </authorList>
    </citation>
    <scope>NUCLEOTIDE SEQUENCE [LARGE SCALE GENOMIC DNA]</scope>
    <source>
        <strain evidence="2 3">SC-9</strain>
    </source>
</reference>
<comment type="caution">
    <text evidence="2">The sequence shown here is derived from an EMBL/GenBank/DDBJ whole genome shotgun (WGS) entry which is preliminary data.</text>
</comment>
<dbReference type="AlphaFoldDB" id="A0AAV5QDY6"/>
<accession>A0AAV5QDY6</accession>
<dbReference type="Proteomes" id="UP001360560">
    <property type="component" value="Unassembled WGS sequence"/>
</dbReference>
<name>A0AAV5QDY6_9ASCO</name>
<protein>
    <submittedName>
        <fullName evidence="2">Uncharacterized protein</fullName>
    </submittedName>
</protein>
<dbReference type="EMBL" id="BTFZ01000001">
    <property type="protein sequence ID" value="GMM32861.1"/>
    <property type="molecule type" value="Genomic_DNA"/>
</dbReference>
<dbReference type="RefSeq" id="XP_064849861.1">
    <property type="nucleotide sequence ID" value="XM_064993789.1"/>
</dbReference>
<feature type="transmembrane region" description="Helical" evidence="1">
    <location>
        <begin position="40"/>
        <end position="60"/>
    </location>
</feature>
<organism evidence="2 3">
    <name type="scientific">Saccharomycopsis crataegensis</name>
    <dbReference type="NCBI Taxonomy" id="43959"/>
    <lineage>
        <taxon>Eukaryota</taxon>
        <taxon>Fungi</taxon>
        <taxon>Dikarya</taxon>
        <taxon>Ascomycota</taxon>
        <taxon>Saccharomycotina</taxon>
        <taxon>Saccharomycetes</taxon>
        <taxon>Saccharomycopsidaceae</taxon>
        <taxon>Saccharomycopsis</taxon>
    </lineage>
</organism>
<evidence type="ECO:0000256" key="1">
    <source>
        <dbReference type="SAM" id="Phobius"/>
    </source>
</evidence>
<keyword evidence="1" id="KW-0472">Membrane</keyword>